<proteinExistence type="predicted"/>
<dbReference type="RefSeq" id="WP_275118253.1">
    <property type="nucleotide sequence ID" value="NZ_JAOTPO010000005.1"/>
</dbReference>
<evidence type="ECO:0000313" key="1">
    <source>
        <dbReference type="EMBL" id="MDE5413635.1"/>
    </source>
</evidence>
<keyword evidence="2" id="KW-1185">Reference proteome</keyword>
<gene>
    <name evidence="1" type="ORF">N7Z68_09565</name>
</gene>
<sequence length="50" mass="5713">MSVNKTEPNYYDGRDVSKLNIQLNDNQTVSKPQTGTLLKFPVFPNLNMKN</sequence>
<name>A0ABT5VDU7_9BACI</name>
<dbReference type="Proteomes" id="UP001148125">
    <property type="component" value="Unassembled WGS sequence"/>
</dbReference>
<protein>
    <submittedName>
        <fullName evidence="1">Uncharacterized protein</fullName>
    </submittedName>
</protein>
<reference evidence="1" key="1">
    <citation type="submission" date="2024-05" db="EMBL/GenBank/DDBJ databases">
        <title>Alkalihalobacillus sp. strain MEB203 novel alkaliphilic bacterium from Lonar Lake, India.</title>
        <authorList>
            <person name="Joshi A."/>
            <person name="Thite S."/>
            <person name="Mengade P."/>
        </authorList>
    </citation>
    <scope>NUCLEOTIDE SEQUENCE</scope>
    <source>
        <strain evidence="1">MEB 203</strain>
    </source>
</reference>
<evidence type="ECO:0000313" key="2">
    <source>
        <dbReference type="Proteomes" id="UP001148125"/>
    </source>
</evidence>
<organism evidence="1 2">
    <name type="scientific">Alkalihalobacterium chitinilyticum</name>
    <dbReference type="NCBI Taxonomy" id="2980103"/>
    <lineage>
        <taxon>Bacteria</taxon>
        <taxon>Bacillati</taxon>
        <taxon>Bacillota</taxon>
        <taxon>Bacilli</taxon>
        <taxon>Bacillales</taxon>
        <taxon>Bacillaceae</taxon>
        <taxon>Alkalihalobacterium</taxon>
    </lineage>
</organism>
<accession>A0ABT5VDU7</accession>
<dbReference type="EMBL" id="JAOTPO010000005">
    <property type="protein sequence ID" value="MDE5413635.1"/>
    <property type="molecule type" value="Genomic_DNA"/>
</dbReference>
<comment type="caution">
    <text evidence="1">The sequence shown here is derived from an EMBL/GenBank/DDBJ whole genome shotgun (WGS) entry which is preliminary data.</text>
</comment>